<feature type="domain" description="Carrier" evidence="4">
    <location>
        <begin position="734"/>
        <end position="809"/>
    </location>
</feature>
<dbReference type="PROSITE" id="PS50075">
    <property type="entry name" value="CARRIER"/>
    <property type="match status" value="1"/>
</dbReference>
<evidence type="ECO:0000313" key="6">
    <source>
        <dbReference type="Proteomes" id="UP000268329"/>
    </source>
</evidence>
<protein>
    <submittedName>
        <fullName evidence="5">Amino acid adenylation domain-containing protein</fullName>
    </submittedName>
</protein>
<dbReference type="Pfam" id="PF00550">
    <property type="entry name" value="PP-binding"/>
    <property type="match status" value="1"/>
</dbReference>
<dbReference type="AlphaFoldDB" id="A0A3G2JDV5"/>
<dbReference type="InterPro" id="IPR036736">
    <property type="entry name" value="ACP-like_sf"/>
</dbReference>
<dbReference type="SUPFAM" id="SSF47336">
    <property type="entry name" value="ACP-like"/>
    <property type="match status" value="1"/>
</dbReference>
<dbReference type="PANTHER" id="PTHR45527:SF1">
    <property type="entry name" value="FATTY ACID SYNTHASE"/>
    <property type="match status" value="1"/>
</dbReference>
<dbReference type="InterPro" id="IPR025110">
    <property type="entry name" value="AMP-bd_C"/>
</dbReference>
<dbReference type="InterPro" id="IPR009081">
    <property type="entry name" value="PP-bd_ACP"/>
</dbReference>
<dbReference type="InterPro" id="IPR020459">
    <property type="entry name" value="AMP-binding"/>
</dbReference>
<dbReference type="GO" id="GO:0005737">
    <property type="term" value="C:cytoplasm"/>
    <property type="evidence" value="ECO:0007669"/>
    <property type="project" value="TreeGrafter"/>
</dbReference>
<dbReference type="SUPFAM" id="SSF56801">
    <property type="entry name" value="Acetyl-CoA synthetase-like"/>
    <property type="match status" value="1"/>
</dbReference>
<dbReference type="Gene3D" id="3.40.50.12780">
    <property type="entry name" value="N-terminal domain of ligase-like"/>
    <property type="match status" value="1"/>
</dbReference>
<dbReference type="EMBL" id="CP033073">
    <property type="protein sequence ID" value="AYN37927.1"/>
    <property type="molecule type" value="Genomic_DNA"/>
</dbReference>
<dbReference type="PROSITE" id="PS00455">
    <property type="entry name" value="AMP_BINDING"/>
    <property type="match status" value="1"/>
</dbReference>
<dbReference type="PRINTS" id="PR00154">
    <property type="entry name" value="AMPBINDING"/>
</dbReference>
<dbReference type="PANTHER" id="PTHR45527">
    <property type="entry name" value="NONRIBOSOMAL PEPTIDE SYNTHETASE"/>
    <property type="match status" value="1"/>
</dbReference>
<dbReference type="GO" id="GO:0017000">
    <property type="term" value="P:antibiotic biosynthetic process"/>
    <property type="evidence" value="ECO:0007669"/>
    <property type="project" value="UniProtKB-ARBA"/>
</dbReference>
<evidence type="ECO:0000256" key="3">
    <source>
        <dbReference type="SAM" id="MobiDB-lite"/>
    </source>
</evidence>
<dbReference type="Gene3D" id="1.10.1200.10">
    <property type="entry name" value="ACP-like"/>
    <property type="match status" value="1"/>
</dbReference>
<dbReference type="Pfam" id="PF00501">
    <property type="entry name" value="AMP-binding"/>
    <property type="match status" value="1"/>
</dbReference>
<dbReference type="SMART" id="SM00823">
    <property type="entry name" value="PKS_PP"/>
    <property type="match status" value="1"/>
</dbReference>
<dbReference type="InterPro" id="IPR042099">
    <property type="entry name" value="ANL_N_sf"/>
</dbReference>
<reference evidence="5 6" key="1">
    <citation type="submission" date="2018-10" db="EMBL/GenBank/DDBJ databases">
        <title>The genome of Streptomyces dangxiongensis Z022.</title>
        <authorList>
            <person name="Zhang B."/>
        </authorList>
    </citation>
    <scope>NUCLEOTIDE SEQUENCE [LARGE SCALE GENOMIC DNA]</scope>
    <source>
        <strain evidence="5 6">Z022</strain>
    </source>
</reference>
<dbReference type="RefSeq" id="WP_121785436.1">
    <property type="nucleotide sequence ID" value="NZ_CP033073.1"/>
</dbReference>
<dbReference type="InterPro" id="IPR000873">
    <property type="entry name" value="AMP-dep_synth/lig_dom"/>
</dbReference>
<dbReference type="KEGG" id="sdd:D9753_01985"/>
<gene>
    <name evidence="5" type="ORF">D9753_01985</name>
</gene>
<dbReference type="NCBIfam" id="TIGR01733">
    <property type="entry name" value="AA-adenyl-dom"/>
    <property type="match status" value="1"/>
</dbReference>
<keyword evidence="6" id="KW-1185">Reference proteome</keyword>
<keyword evidence="2" id="KW-0597">Phosphoprotein</keyword>
<organism evidence="5 6">
    <name type="scientific">Streptomyces dangxiongensis</name>
    <dbReference type="NCBI Taxonomy" id="1442032"/>
    <lineage>
        <taxon>Bacteria</taxon>
        <taxon>Bacillati</taxon>
        <taxon>Actinomycetota</taxon>
        <taxon>Actinomycetes</taxon>
        <taxon>Kitasatosporales</taxon>
        <taxon>Streptomycetaceae</taxon>
        <taxon>Streptomyces</taxon>
    </lineage>
</organism>
<dbReference type="InterPro" id="IPR020845">
    <property type="entry name" value="AMP-binding_CS"/>
</dbReference>
<dbReference type="InterPro" id="IPR045851">
    <property type="entry name" value="AMP-bd_C_sf"/>
</dbReference>
<dbReference type="Gene3D" id="3.30.300.30">
    <property type="match status" value="1"/>
</dbReference>
<sequence length="810" mass="84557">MSFENAPRPTAAPTPTPLRARLTGAGHSGRGELTEELTPAAREGLRRVAGERPLEELVVLTAAAALVLRAAEDAPEPVLTVAGPRGTTVCAVTTPEDASLRDLVIAVDTALRGADPVPADDPGLPFSLLVRSDRLPPAPHAGTALVVSLREAPDGGRTLHAGFDTGRLDAWWAAVVLRSLVTVLAAFAEPATACAAVDPTAPEDGAEVARWERAGFAPEPTPGTLLGPFTERVRATPDAVAVVDRDQRVTYAELAARAETVARRLAAAGVRPGDRVATALPKSTDAVAVVLGVLRAAAAYVPLDPALPAERLRFVLDDAACAAVVTDDPDPLAGSPVPVLTADALAGTAETGIQGPALPALPGPDDPAYVIYTSGSTGTPKGVAVRHSAIAGYLSWKRRYHELDAETRLVQVPSFSFDSSVSDLFSVLGAGGTLLLLPESDRLVPQRVGELVSGHRATHITLVPSLYRVLLDALAAPGSLRLVTVAGEACPAELVARHFQRLPGVRLVNEYGPTENSVGATAYDCTEESRHGFPVGRPIDTTVLEVLDERGRRLPPGFPGEIHLAGPGLADGYVNDPDLTKRLFTEAAEVPGGRRYRTGDRGWWTPAGVEFLGRGDSQVKIRGNRVELGDVEAGLCSVPGVASAVALAAPGADGSLVLVAFLTGDADPDGVRAEARRVLPGHMVPSRVERLEDMPLTRNGKVDRAALADRAGELLRATAAHHTQASPVPAPEEHADAGLTARVTDLFAEVLGVSAVGPEDDFFELGGHSLAAALLVIELENRLGVQVELDDFFDEPTVAGVCRAATAPRE</sequence>
<dbReference type="FunFam" id="3.40.50.980:FF:000001">
    <property type="entry name" value="Non-ribosomal peptide synthetase"/>
    <property type="match status" value="1"/>
</dbReference>
<dbReference type="OrthoDB" id="2472181at2"/>
<name>A0A3G2JDV5_9ACTN</name>
<evidence type="ECO:0000313" key="5">
    <source>
        <dbReference type="EMBL" id="AYN37927.1"/>
    </source>
</evidence>
<dbReference type="Proteomes" id="UP000268329">
    <property type="component" value="Chromosome"/>
</dbReference>
<feature type="region of interest" description="Disordered" evidence="3">
    <location>
        <begin position="1"/>
        <end position="37"/>
    </location>
</feature>
<evidence type="ECO:0000256" key="1">
    <source>
        <dbReference type="ARBA" id="ARBA00022450"/>
    </source>
</evidence>
<dbReference type="CDD" id="cd05930">
    <property type="entry name" value="A_NRPS"/>
    <property type="match status" value="1"/>
</dbReference>
<dbReference type="InterPro" id="IPR010071">
    <property type="entry name" value="AA_adenyl_dom"/>
</dbReference>
<dbReference type="GO" id="GO:0031177">
    <property type="term" value="F:phosphopantetheine binding"/>
    <property type="evidence" value="ECO:0007669"/>
    <property type="project" value="InterPro"/>
</dbReference>
<dbReference type="InterPro" id="IPR020806">
    <property type="entry name" value="PKS_PP-bd"/>
</dbReference>
<dbReference type="SUPFAM" id="SSF52777">
    <property type="entry name" value="CoA-dependent acyltransferases"/>
    <property type="match status" value="1"/>
</dbReference>
<proteinExistence type="predicted"/>
<evidence type="ECO:0000259" key="4">
    <source>
        <dbReference type="PROSITE" id="PS50075"/>
    </source>
</evidence>
<evidence type="ECO:0000256" key="2">
    <source>
        <dbReference type="ARBA" id="ARBA00022553"/>
    </source>
</evidence>
<dbReference type="GO" id="GO:0044550">
    <property type="term" value="P:secondary metabolite biosynthetic process"/>
    <property type="evidence" value="ECO:0007669"/>
    <property type="project" value="TreeGrafter"/>
</dbReference>
<dbReference type="Pfam" id="PF13193">
    <property type="entry name" value="AMP-binding_C"/>
    <property type="match status" value="1"/>
</dbReference>
<keyword evidence="1" id="KW-0596">Phosphopantetheine</keyword>
<accession>A0A3G2JDV5</accession>
<dbReference type="GO" id="GO:0043041">
    <property type="term" value="P:amino acid activation for nonribosomal peptide biosynthetic process"/>
    <property type="evidence" value="ECO:0007669"/>
    <property type="project" value="TreeGrafter"/>
</dbReference>